<gene>
    <name evidence="1" type="ORF">MNBD_ALPHA02-2396</name>
</gene>
<proteinExistence type="predicted"/>
<protein>
    <submittedName>
        <fullName evidence="1">Uncharacterized protein</fullName>
    </submittedName>
</protein>
<name>A0A3B0S692_9ZZZZ</name>
<sequence length="43" mass="4990">MPGLIFTNFFYNTVHVRFILRSYNHPIVTTKIPIPIDGSKINN</sequence>
<dbReference type="EMBL" id="UOED01000107">
    <property type="protein sequence ID" value="VAV96346.1"/>
    <property type="molecule type" value="Genomic_DNA"/>
</dbReference>
<accession>A0A3B0S692</accession>
<dbReference type="AlphaFoldDB" id="A0A3B0S692"/>
<organism evidence="1">
    <name type="scientific">hydrothermal vent metagenome</name>
    <dbReference type="NCBI Taxonomy" id="652676"/>
    <lineage>
        <taxon>unclassified sequences</taxon>
        <taxon>metagenomes</taxon>
        <taxon>ecological metagenomes</taxon>
    </lineage>
</organism>
<reference evidence="1" key="1">
    <citation type="submission" date="2018-06" db="EMBL/GenBank/DDBJ databases">
        <authorList>
            <person name="Zhirakovskaya E."/>
        </authorList>
    </citation>
    <scope>NUCLEOTIDE SEQUENCE</scope>
</reference>
<evidence type="ECO:0000313" key="1">
    <source>
        <dbReference type="EMBL" id="VAV96346.1"/>
    </source>
</evidence>